<dbReference type="PATRIC" id="fig|1705578.3.peg.2196"/>
<dbReference type="AlphaFoldDB" id="A0A162J6I7"/>
<dbReference type="RefSeq" id="WP_013239393.1">
    <property type="nucleotide sequence ID" value="NZ_LITQ01000028.1"/>
</dbReference>
<dbReference type="EMBL" id="LITQ01000028">
    <property type="protein sequence ID" value="OAA91025.1"/>
    <property type="molecule type" value="Genomic_DNA"/>
</dbReference>
<comment type="caution">
    <text evidence="1">The sequence shown here is derived from an EMBL/GenBank/DDBJ whole genome shotgun (WGS) entry which is preliminary data.</text>
</comment>
<dbReference type="Proteomes" id="UP000093694">
    <property type="component" value="Unassembled WGS sequence"/>
</dbReference>
<sequence>MYTSTVERFMDKNVIPTSLEIGDFLGKEAYNRLSKLETFLHDSYDLIRELKFPFGNNYGWGYKYSHKNKLLCYVFFERGSFTVTITIGKNELKKLYKELDKMIPKTKKLWENRYPCGDGGWIHYRVENDNELMDVQKLVCIKKKPKQR</sequence>
<reference evidence="2 4" key="2">
    <citation type="journal article" date="2016" name="Front. Microbiol.">
        <title>Industrial Acetogenic Biocatalysts: A Comparative Metabolic and Genomic Analysis.</title>
        <authorList>
            <person name="Bengelsdorf F."/>
            <person name="Poehlein A."/>
            <person name="Sonja S."/>
            <person name="Erz C."/>
            <person name="Hummel T."/>
            <person name="Hoffmeister S."/>
            <person name="Daniel R."/>
            <person name="Durre P."/>
        </authorList>
    </citation>
    <scope>NUCLEOTIDE SEQUENCE [LARGE SCALE GENOMIC DNA]</scope>
    <source>
        <strain evidence="2 4">PTA-10522</strain>
    </source>
</reference>
<evidence type="ECO:0000313" key="4">
    <source>
        <dbReference type="Proteomes" id="UP000093694"/>
    </source>
</evidence>
<dbReference type="InterPro" id="IPR024265">
    <property type="entry name" value="DUF3788"/>
</dbReference>
<evidence type="ECO:0000313" key="2">
    <source>
        <dbReference type="EMBL" id="OBR97066.1"/>
    </source>
</evidence>
<dbReference type="Proteomes" id="UP000077384">
    <property type="component" value="Unassembled WGS sequence"/>
</dbReference>
<dbReference type="EMBL" id="LROR01000029">
    <property type="protein sequence ID" value="OBR97066.1"/>
    <property type="molecule type" value="Genomic_DNA"/>
</dbReference>
<evidence type="ECO:0000313" key="1">
    <source>
        <dbReference type="EMBL" id="OAA91025.1"/>
    </source>
</evidence>
<proteinExistence type="predicted"/>
<gene>
    <name evidence="2" type="ORF">CLCOS_06600</name>
    <name evidence="1" type="ORF">WX73_01937</name>
</gene>
<reference evidence="1 3" key="1">
    <citation type="journal article" date="2015" name="Biotechnol. Bioeng.">
        <title>Genome sequence and phenotypic characterization of Caulobacter segnis.</title>
        <authorList>
            <person name="Patel S."/>
            <person name="Fletcher B."/>
            <person name="Scott D.C."/>
            <person name="Ely B."/>
        </authorList>
    </citation>
    <scope>NUCLEOTIDE SEQUENCE [LARGE SCALE GENOMIC DNA]</scope>
    <source>
        <strain evidence="1 3">PS02</strain>
    </source>
</reference>
<evidence type="ECO:0008006" key="5">
    <source>
        <dbReference type="Google" id="ProtNLM"/>
    </source>
</evidence>
<accession>A0A162J6I7</accession>
<organism evidence="1 3">
    <name type="scientific">Clostridium coskatii</name>
    <dbReference type="NCBI Taxonomy" id="1705578"/>
    <lineage>
        <taxon>Bacteria</taxon>
        <taxon>Bacillati</taxon>
        <taxon>Bacillota</taxon>
        <taxon>Clostridia</taxon>
        <taxon>Eubacteriales</taxon>
        <taxon>Clostridiaceae</taxon>
        <taxon>Clostridium</taxon>
    </lineage>
</organism>
<name>A0A162J6I7_9CLOT</name>
<dbReference type="Pfam" id="PF12663">
    <property type="entry name" value="DUF3788"/>
    <property type="match status" value="1"/>
</dbReference>
<evidence type="ECO:0000313" key="3">
    <source>
        <dbReference type="Proteomes" id="UP000077384"/>
    </source>
</evidence>
<keyword evidence="4" id="KW-1185">Reference proteome</keyword>
<protein>
    <recommendedName>
        <fullName evidence="5">DUF3788 domain-containing protein</fullName>
    </recommendedName>
</protein>